<evidence type="ECO:0000313" key="3">
    <source>
        <dbReference type="Proteomes" id="UP001321473"/>
    </source>
</evidence>
<accession>A0AAQ4DQ93</accession>
<proteinExistence type="predicted"/>
<evidence type="ECO:0000313" key="2">
    <source>
        <dbReference type="EMBL" id="KAK8764633.1"/>
    </source>
</evidence>
<name>A0AAQ4DQ93_AMBAM</name>
<gene>
    <name evidence="2" type="ORF">V5799_032758</name>
</gene>
<evidence type="ECO:0000256" key="1">
    <source>
        <dbReference type="SAM" id="MobiDB-lite"/>
    </source>
</evidence>
<dbReference type="Proteomes" id="UP001321473">
    <property type="component" value="Unassembled WGS sequence"/>
</dbReference>
<dbReference type="EMBL" id="JARKHS020028142">
    <property type="protein sequence ID" value="KAK8764633.1"/>
    <property type="molecule type" value="Genomic_DNA"/>
</dbReference>
<protein>
    <submittedName>
        <fullName evidence="2">Uncharacterized protein</fullName>
    </submittedName>
</protein>
<comment type="caution">
    <text evidence="2">The sequence shown here is derived from an EMBL/GenBank/DDBJ whole genome shotgun (WGS) entry which is preliminary data.</text>
</comment>
<organism evidence="2 3">
    <name type="scientific">Amblyomma americanum</name>
    <name type="common">Lone star tick</name>
    <dbReference type="NCBI Taxonomy" id="6943"/>
    <lineage>
        <taxon>Eukaryota</taxon>
        <taxon>Metazoa</taxon>
        <taxon>Ecdysozoa</taxon>
        <taxon>Arthropoda</taxon>
        <taxon>Chelicerata</taxon>
        <taxon>Arachnida</taxon>
        <taxon>Acari</taxon>
        <taxon>Parasitiformes</taxon>
        <taxon>Ixodida</taxon>
        <taxon>Ixodoidea</taxon>
        <taxon>Ixodidae</taxon>
        <taxon>Amblyomminae</taxon>
        <taxon>Amblyomma</taxon>
    </lineage>
</organism>
<feature type="region of interest" description="Disordered" evidence="1">
    <location>
        <begin position="1"/>
        <end position="40"/>
    </location>
</feature>
<reference evidence="2 3" key="1">
    <citation type="journal article" date="2023" name="Arcadia Sci">
        <title>De novo assembly of a long-read Amblyomma americanum tick genome.</title>
        <authorList>
            <person name="Chou S."/>
            <person name="Poskanzer K.E."/>
            <person name="Rollins M."/>
            <person name="Thuy-Boun P.S."/>
        </authorList>
    </citation>
    <scope>NUCLEOTIDE SEQUENCE [LARGE SCALE GENOMIC DNA]</scope>
    <source>
        <strain evidence="2">F_SG_1</strain>
        <tissue evidence="2">Salivary glands</tissue>
    </source>
</reference>
<feature type="compositionally biased region" description="Polar residues" evidence="1">
    <location>
        <begin position="14"/>
        <end position="28"/>
    </location>
</feature>
<sequence length="174" mass="20013">MDEASSDPGPGHSCSWQTRPGTSASAATGSRDGSDFSDDERHECPRILQERLNALHHQGNMMLLVIREHICEHAPAYAADLEHAILCYNMVKVHLDDYFATVGSYVLNSVAQRELKWWPDIMFRWVASIVFTVLDRVDIQTLEYYVSIDNLRQVFRHLQWSNMLFNWKLASDLT</sequence>
<keyword evidence="3" id="KW-1185">Reference proteome</keyword>
<dbReference type="AlphaFoldDB" id="A0AAQ4DQ93"/>